<accession>A0AAD6Z6V7</accession>
<dbReference type="Proteomes" id="UP001218218">
    <property type="component" value="Unassembled WGS sequence"/>
</dbReference>
<comment type="caution">
    <text evidence="1">The sequence shown here is derived from an EMBL/GenBank/DDBJ whole genome shotgun (WGS) entry which is preliminary data.</text>
</comment>
<organism evidence="1 2">
    <name type="scientific">Mycena albidolilacea</name>
    <dbReference type="NCBI Taxonomy" id="1033008"/>
    <lineage>
        <taxon>Eukaryota</taxon>
        <taxon>Fungi</taxon>
        <taxon>Dikarya</taxon>
        <taxon>Basidiomycota</taxon>
        <taxon>Agaricomycotina</taxon>
        <taxon>Agaricomycetes</taxon>
        <taxon>Agaricomycetidae</taxon>
        <taxon>Agaricales</taxon>
        <taxon>Marasmiineae</taxon>
        <taxon>Mycenaceae</taxon>
        <taxon>Mycena</taxon>
    </lineage>
</organism>
<reference evidence="1" key="1">
    <citation type="submission" date="2023-03" db="EMBL/GenBank/DDBJ databases">
        <title>Massive genome expansion in bonnet fungi (Mycena s.s.) driven by repeated elements and novel gene families across ecological guilds.</title>
        <authorList>
            <consortium name="Lawrence Berkeley National Laboratory"/>
            <person name="Harder C.B."/>
            <person name="Miyauchi S."/>
            <person name="Viragh M."/>
            <person name="Kuo A."/>
            <person name="Thoen E."/>
            <person name="Andreopoulos B."/>
            <person name="Lu D."/>
            <person name="Skrede I."/>
            <person name="Drula E."/>
            <person name="Henrissat B."/>
            <person name="Morin E."/>
            <person name="Kohler A."/>
            <person name="Barry K."/>
            <person name="LaButti K."/>
            <person name="Morin E."/>
            <person name="Salamov A."/>
            <person name="Lipzen A."/>
            <person name="Mereny Z."/>
            <person name="Hegedus B."/>
            <person name="Baldrian P."/>
            <person name="Stursova M."/>
            <person name="Weitz H."/>
            <person name="Taylor A."/>
            <person name="Grigoriev I.V."/>
            <person name="Nagy L.G."/>
            <person name="Martin F."/>
            <person name="Kauserud H."/>
        </authorList>
    </citation>
    <scope>NUCLEOTIDE SEQUENCE</scope>
    <source>
        <strain evidence="1">CBHHK002</strain>
    </source>
</reference>
<gene>
    <name evidence="1" type="ORF">DFH08DRAFT_823404</name>
</gene>
<dbReference type="AlphaFoldDB" id="A0AAD6Z6V7"/>
<evidence type="ECO:0000313" key="1">
    <source>
        <dbReference type="EMBL" id="KAJ7309464.1"/>
    </source>
</evidence>
<sequence length="114" mass="12930">MPRQSTLTEIRVTYIVEYLTPTLTLLKELNDAFGPPFIQPIANTIESLISMAQLMENIHPVLYAIISLYLKSETVESLPPAMLDNIGKFMGTLHKIYAFLEAQQDGNKLKHLLR</sequence>
<keyword evidence="2" id="KW-1185">Reference proteome</keyword>
<evidence type="ECO:0000313" key="2">
    <source>
        <dbReference type="Proteomes" id="UP001218218"/>
    </source>
</evidence>
<proteinExistence type="predicted"/>
<dbReference type="EMBL" id="JARIHO010000081">
    <property type="protein sequence ID" value="KAJ7309464.1"/>
    <property type="molecule type" value="Genomic_DNA"/>
</dbReference>
<protein>
    <submittedName>
        <fullName evidence="1">Uncharacterized protein</fullName>
    </submittedName>
</protein>
<name>A0AAD6Z6V7_9AGAR</name>